<sequence>MRDPRNPFSAWESVPDVNSEEQHQQWDEEVLRLASDMTPQDIVQHPSNALLLLACVLMEPDDHYNRKKTSPGQMWKTCEESAAFREGLAQALHDKRFRAVRLLKLFRKHNDVSDANGAHSVVGAVLNDRRLSGYTVPTPQMDFDYGQAWASTFCGTAHRALWEHILKYSHSDDHLHIYPVVGPAGIGKSRLLDQFSLEHFVIPLNLSTRSPSYPPPDVLIIKWINEETHKIAVVGPINESTVKLDWERTDFLFRILLAALFQTTKEVVEQGIRTAIESESMLDIGDKEALLSSFPTTLAAQFRAYMTIGQSAEQPGVLRKKFYERVIRRANSVRYASDSVIEKFVKTQRHLGWNELMQYQELAQSSARDLLSLVAEHHEYGGHRGSIQRIAVVIEDGDEFQHPKTSSNGSPWSQLLSFMHAFRALHRMPVDCLIATRRWNLFRGPPEGDKWRWHYEFKSAAPFCSIGFDELVGPDKFVDDGSWTLEKVTKEEFWVKLGRPSWALHYAQRSKALQSKSADHVTDQLLGGSKMYQYAMPCLDDEERFAILSSRLDLEFKPTSRPFIADAEDCELRQVQKHLRVVLDMVPLSHLRTTLTVSPSEPTVVEAASRLMRREGFHAGIALYSILLRHAPPVSRGFHGDIVVASVILDTLDNCTFDHFGQKTRFIVPVKNFLEALLPQDSCEQLNYSPSSRSSEHHTSDLEEMFQRSSMYVTHFIRALDLGVLRREILIRYVVRGAGIICSSKDGRVDLVLPFLYSGNALTATNVSAVLVRVRNATADSPTSHLDLQDDINPYTLGIFPEGEALPVIRIFVDVKSRQHRSKDPVTGCYIRHAPPQVYPTHHSKLHRGEPPSGYTSFDVWCHGLSSKTFRTIKPEHDKVYQDLQDLTLSDDARDCTGNKDDTLRADMIPPMSMSMWPGATSRDDSWSNFVKI</sequence>
<organism evidence="2 3">
    <name type="scientific">Ceriporiopsis subvermispora (strain B)</name>
    <name type="common">White-rot fungus</name>
    <name type="synonym">Gelatoporia subvermispora</name>
    <dbReference type="NCBI Taxonomy" id="914234"/>
    <lineage>
        <taxon>Eukaryota</taxon>
        <taxon>Fungi</taxon>
        <taxon>Dikarya</taxon>
        <taxon>Basidiomycota</taxon>
        <taxon>Agaricomycotina</taxon>
        <taxon>Agaricomycetes</taxon>
        <taxon>Polyporales</taxon>
        <taxon>Gelatoporiaceae</taxon>
        <taxon>Gelatoporia</taxon>
    </lineage>
</organism>
<dbReference type="OrthoDB" id="2804161at2759"/>
<keyword evidence="3" id="KW-1185">Reference proteome</keyword>
<dbReference type="PANTHER" id="PTHR33266:SF1">
    <property type="entry name" value="F-BOX DOMAIN-CONTAINING PROTEIN"/>
    <property type="match status" value="1"/>
</dbReference>
<dbReference type="HOGENOM" id="CLU_009568_2_0_1"/>
<feature type="region of interest" description="Disordered" evidence="1">
    <location>
        <begin position="1"/>
        <end position="22"/>
    </location>
</feature>
<evidence type="ECO:0000313" key="3">
    <source>
        <dbReference type="Proteomes" id="UP000016930"/>
    </source>
</evidence>
<dbReference type="EMBL" id="KB445794">
    <property type="protein sequence ID" value="EMD38831.1"/>
    <property type="molecule type" value="Genomic_DNA"/>
</dbReference>
<accession>M2RJ34</accession>
<evidence type="ECO:0000256" key="1">
    <source>
        <dbReference type="SAM" id="MobiDB-lite"/>
    </source>
</evidence>
<dbReference type="PANTHER" id="PTHR33266">
    <property type="entry name" value="CHROMOSOME 15, WHOLE GENOME SHOTGUN SEQUENCE"/>
    <property type="match status" value="1"/>
</dbReference>
<reference evidence="2 3" key="1">
    <citation type="journal article" date="2012" name="Proc. Natl. Acad. Sci. U.S.A.">
        <title>Comparative genomics of Ceriporiopsis subvermispora and Phanerochaete chrysosporium provide insight into selective ligninolysis.</title>
        <authorList>
            <person name="Fernandez-Fueyo E."/>
            <person name="Ruiz-Duenas F.J."/>
            <person name="Ferreira P."/>
            <person name="Floudas D."/>
            <person name="Hibbett D.S."/>
            <person name="Canessa P."/>
            <person name="Larrondo L.F."/>
            <person name="James T.Y."/>
            <person name="Seelenfreund D."/>
            <person name="Lobos S."/>
            <person name="Polanco R."/>
            <person name="Tello M."/>
            <person name="Honda Y."/>
            <person name="Watanabe T."/>
            <person name="Watanabe T."/>
            <person name="Ryu J.S."/>
            <person name="Kubicek C.P."/>
            <person name="Schmoll M."/>
            <person name="Gaskell J."/>
            <person name="Hammel K.E."/>
            <person name="St John F.J."/>
            <person name="Vanden Wymelenberg A."/>
            <person name="Sabat G."/>
            <person name="Splinter BonDurant S."/>
            <person name="Syed K."/>
            <person name="Yadav J.S."/>
            <person name="Doddapaneni H."/>
            <person name="Subramanian V."/>
            <person name="Lavin J.L."/>
            <person name="Oguiza J.A."/>
            <person name="Perez G."/>
            <person name="Pisabarro A.G."/>
            <person name="Ramirez L."/>
            <person name="Santoyo F."/>
            <person name="Master E."/>
            <person name="Coutinho P.M."/>
            <person name="Henrissat B."/>
            <person name="Lombard V."/>
            <person name="Magnuson J.K."/>
            <person name="Kuees U."/>
            <person name="Hori C."/>
            <person name="Igarashi K."/>
            <person name="Samejima M."/>
            <person name="Held B.W."/>
            <person name="Barry K.W."/>
            <person name="LaButti K.M."/>
            <person name="Lapidus A."/>
            <person name="Lindquist E.A."/>
            <person name="Lucas S.M."/>
            <person name="Riley R."/>
            <person name="Salamov A.A."/>
            <person name="Hoffmeister D."/>
            <person name="Schwenk D."/>
            <person name="Hadar Y."/>
            <person name="Yarden O."/>
            <person name="de Vries R.P."/>
            <person name="Wiebenga A."/>
            <person name="Stenlid J."/>
            <person name="Eastwood D."/>
            <person name="Grigoriev I.V."/>
            <person name="Berka R.M."/>
            <person name="Blanchette R.A."/>
            <person name="Kersten P."/>
            <person name="Martinez A.T."/>
            <person name="Vicuna R."/>
            <person name="Cullen D."/>
        </authorList>
    </citation>
    <scope>NUCLEOTIDE SEQUENCE [LARGE SCALE GENOMIC DNA]</scope>
    <source>
        <strain evidence="2 3">B</strain>
    </source>
</reference>
<evidence type="ECO:0000313" key="2">
    <source>
        <dbReference type="EMBL" id="EMD38831.1"/>
    </source>
</evidence>
<name>M2RJ34_CERS8</name>
<protein>
    <submittedName>
        <fullName evidence="2">Uncharacterized protein</fullName>
    </submittedName>
</protein>
<dbReference type="Proteomes" id="UP000016930">
    <property type="component" value="Unassembled WGS sequence"/>
</dbReference>
<proteinExistence type="predicted"/>
<gene>
    <name evidence="2" type="ORF">CERSUDRAFT_112559</name>
</gene>
<dbReference type="STRING" id="914234.M2RJ34"/>
<dbReference type="AlphaFoldDB" id="M2RJ34"/>